<gene>
    <name evidence="2" type="ORF">GE115_13145</name>
</gene>
<accession>A0A6I2F984</accession>
<reference evidence="2 3" key="1">
    <citation type="submission" date="2019-10" db="EMBL/GenBank/DDBJ databases">
        <authorList>
            <person name="Nie G."/>
            <person name="Ming H."/>
            <person name="Yi B."/>
        </authorList>
    </citation>
    <scope>NUCLEOTIDE SEQUENCE [LARGE SCALE GENOMIC DNA]</scope>
    <source>
        <strain evidence="2 3">CFH 90414</strain>
    </source>
</reference>
<keyword evidence="3" id="KW-1185">Reference proteome</keyword>
<comment type="caution">
    <text evidence="2">The sequence shown here is derived from an EMBL/GenBank/DDBJ whole genome shotgun (WGS) entry which is preliminary data.</text>
</comment>
<protein>
    <submittedName>
        <fullName evidence="2">Uncharacterized protein</fullName>
    </submittedName>
</protein>
<evidence type="ECO:0000256" key="1">
    <source>
        <dbReference type="SAM" id="MobiDB-lite"/>
    </source>
</evidence>
<evidence type="ECO:0000313" key="3">
    <source>
        <dbReference type="Proteomes" id="UP000431080"/>
    </source>
</evidence>
<sequence length="72" mass="7504">MHDSSDAPEGLEAPNGTAEPMAHDAVDVHAGPAGEAASIESLPLAERAPRYQAAADRLRDELERSDPARGDA</sequence>
<dbReference type="AlphaFoldDB" id="A0A6I2F984"/>
<organism evidence="2 3">
    <name type="scientific">Agromyces agglutinans</name>
    <dbReference type="NCBI Taxonomy" id="2662258"/>
    <lineage>
        <taxon>Bacteria</taxon>
        <taxon>Bacillati</taxon>
        <taxon>Actinomycetota</taxon>
        <taxon>Actinomycetes</taxon>
        <taxon>Micrococcales</taxon>
        <taxon>Microbacteriaceae</taxon>
        <taxon>Agromyces</taxon>
    </lineage>
</organism>
<proteinExistence type="predicted"/>
<name>A0A6I2F984_9MICO</name>
<dbReference type="RefSeq" id="WP_153685254.1">
    <property type="nucleotide sequence ID" value="NZ_WJIF01000008.1"/>
</dbReference>
<evidence type="ECO:0000313" key="2">
    <source>
        <dbReference type="EMBL" id="MRG60804.1"/>
    </source>
</evidence>
<feature type="compositionally biased region" description="Basic and acidic residues" evidence="1">
    <location>
        <begin position="56"/>
        <end position="72"/>
    </location>
</feature>
<dbReference type="EMBL" id="WJIF01000008">
    <property type="protein sequence ID" value="MRG60804.1"/>
    <property type="molecule type" value="Genomic_DNA"/>
</dbReference>
<dbReference type="Proteomes" id="UP000431080">
    <property type="component" value="Unassembled WGS sequence"/>
</dbReference>
<feature type="region of interest" description="Disordered" evidence="1">
    <location>
        <begin position="1"/>
        <end position="72"/>
    </location>
</feature>